<dbReference type="SUPFAM" id="SSF88713">
    <property type="entry name" value="Glycoside hydrolase/deacetylase"/>
    <property type="match status" value="1"/>
</dbReference>
<dbReference type="InterPro" id="IPR051398">
    <property type="entry name" value="Polysacch_Deacetylase"/>
</dbReference>
<evidence type="ECO:0000256" key="1">
    <source>
        <dbReference type="ARBA" id="ARBA00004613"/>
    </source>
</evidence>
<name>A0A075G1F1_9EURY</name>
<dbReference type="Gene3D" id="3.20.20.370">
    <property type="entry name" value="Glycoside hydrolase/deacetylase"/>
    <property type="match status" value="1"/>
</dbReference>
<dbReference type="PANTHER" id="PTHR34216:SF3">
    <property type="entry name" value="POLY-BETA-1,6-N-ACETYL-D-GLUCOSAMINE N-DEACETYLASE"/>
    <property type="match status" value="1"/>
</dbReference>
<evidence type="ECO:0000259" key="3">
    <source>
        <dbReference type="PROSITE" id="PS51677"/>
    </source>
</evidence>
<organism evidence="4">
    <name type="scientific">uncultured marine group II/III euryarchaeote AD1000_99_D12</name>
    <dbReference type="NCBI Taxonomy" id="1457831"/>
    <lineage>
        <taxon>Archaea</taxon>
        <taxon>Methanobacteriati</taxon>
        <taxon>Methanobacteriota</taxon>
        <taxon>environmental samples</taxon>
    </lineage>
</organism>
<evidence type="ECO:0000256" key="2">
    <source>
        <dbReference type="ARBA" id="ARBA00022729"/>
    </source>
</evidence>
<comment type="subcellular location">
    <subcellularLocation>
        <location evidence="1">Secreted</location>
    </subcellularLocation>
</comment>
<proteinExistence type="predicted"/>
<dbReference type="EMBL" id="KF900507">
    <property type="protein sequence ID" value="AIE97408.1"/>
    <property type="molecule type" value="Genomic_DNA"/>
</dbReference>
<dbReference type="AlphaFoldDB" id="A0A075G1F1"/>
<dbReference type="GO" id="GO:0016810">
    <property type="term" value="F:hydrolase activity, acting on carbon-nitrogen (but not peptide) bonds"/>
    <property type="evidence" value="ECO:0007669"/>
    <property type="project" value="InterPro"/>
</dbReference>
<keyword evidence="2" id="KW-0732">Signal</keyword>
<dbReference type="PROSITE" id="PS51677">
    <property type="entry name" value="NODB"/>
    <property type="match status" value="1"/>
</dbReference>
<accession>A0A075G1F1</accession>
<protein>
    <submittedName>
        <fullName evidence="4">Polysaccharide deacetylase</fullName>
    </submittedName>
</protein>
<dbReference type="GO" id="GO:0005975">
    <property type="term" value="P:carbohydrate metabolic process"/>
    <property type="evidence" value="ECO:0007669"/>
    <property type="project" value="InterPro"/>
</dbReference>
<dbReference type="Pfam" id="PF01522">
    <property type="entry name" value="Polysacc_deac_1"/>
    <property type="match status" value="1"/>
</dbReference>
<evidence type="ECO:0000313" key="4">
    <source>
        <dbReference type="EMBL" id="AIE97408.1"/>
    </source>
</evidence>
<dbReference type="InterPro" id="IPR002509">
    <property type="entry name" value="NODB_dom"/>
</dbReference>
<feature type="domain" description="NodB homology" evidence="3">
    <location>
        <begin position="82"/>
        <end position="340"/>
    </location>
</feature>
<reference evidence="4" key="1">
    <citation type="journal article" date="2014" name="Genome Biol. Evol.">
        <title>Pangenome evidence for extensive interdomain horizontal transfer affecting lineage core and shell genes in uncultured planktonic thaumarchaeota and euryarchaeota.</title>
        <authorList>
            <person name="Deschamps P."/>
            <person name="Zivanovic Y."/>
            <person name="Moreira D."/>
            <person name="Rodriguez-Valera F."/>
            <person name="Lopez-Garcia P."/>
        </authorList>
    </citation>
    <scope>NUCLEOTIDE SEQUENCE</scope>
</reference>
<dbReference type="GO" id="GO:0005576">
    <property type="term" value="C:extracellular region"/>
    <property type="evidence" value="ECO:0007669"/>
    <property type="project" value="UniProtKB-SubCell"/>
</dbReference>
<dbReference type="PANTHER" id="PTHR34216">
    <property type="match status" value="1"/>
</dbReference>
<dbReference type="InterPro" id="IPR011330">
    <property type="entry name" value="Glyco_hydro/deAcase_b/a-brl"/>
</dbReference>
<sequence length="340" mass="40352">MTCLLIIIFLNSNSYGENNRYFEFDKGIIALMYHRFDEHKYPSTNIQMDIFKEQINIIENLKINFLHPNNFNEEISKPNEEKKILLTIDDGFQSFYDNAWPFLKTKNIPFILFISTKYVGKKGYMNWEQIKEIEESGLGIIGNHSHTHEYLVDQTNNQIMNDLNQAIALFEKELGYSPEYFSYPFGEYSNDFKKILINLNFNIAFGQHSGVIDGTKNYLELPRFPINEKYGNLDRFKFIIDLLPFPYKEIYPENRYLQKNENPPELGIVFFENQKNLKNINCFSNEGNRWRDSKIQLEEGNILIINFEEKFTTERGRVNCSLNDKNGWRWLGIQYVISEY</sequence>
<dbReference type="CDD" id="cd10973">
    <property type="entry name" value="CE4_DAC_u4_5s"/>
    <property type="match status" value="1"/>
</dbReference>